<sequence length="47" mass="5567">MQLTPIEIHRYFIVLDDGWDESPWTLIKCALIKNNFGSRVKIIFLQC</sequence>
<reference evidence="1" key="2">
    <citation type="journal article" date="2015" name="Data Brief">
        <title>Shoot transcriptome of the giant reed, Arundo donax.</title>
        <authorList>
            <person name="Barrero R.A."/>
            <person name="Guerrero F.D."/>
            <person name="Moolhuijzen P."/>
            <person name="Goolsby J.A."/>
            <person name="Tidwell J."/>
            <person name="Bellgard S.E."/>
            <person name="Bellgard M.I."/>
        </authorList>
    </citation>
    <scope>NUCLEOTIDE SEQUENCE</scope>
    <source>
        <tissue evidence="1">Shoot tissue taken approximately 20 cm above the soil surface</tissue>
    </source>
</reference>
<accession>A0A0A8XX47</accession>
<dbReference type="EMBL" id="GBRH01280562">
    <property type="protein sequence ID" value="JAD17333.1"/>
    <property type="molecule type" value="Transcribed_RNA"/>
</dbReference>
<name>A0A0A8XX47_ARUDO</name>
<evidence type="ECO:0000313" key="1">
    <source>
        <dbReference type="EMBL" id="JAD17333.1"/>
    </source>
</evidence>
<protein>
    <submittedName>
        <fullName evidence="1">Uncharacterized protein</fullName>
    </submittedName>
</protein>
<organism evidence="1">
    <name type="scientific">Arundo donax</name>
    <name type="common">Giant reed</name>
    <name type="synonym">Donax arundinaceus</name>
    <dbReference type="NCBI Taxonomy" id="35708"/>
    <lineage>
        <taxon>Eukaryota</taxon>
        <taxon>Viridiplantae</taxon>
        <taxon>Streptophyta</taxon>
        <taxon>Embryophyta</taxon>
        <taxon>Tracheophyta</taxon>
        <taxon>Spermatophyta</taxon>
        <taxon>Magnoliopsida</taxon>
        <taxon>Liliopsida</taxon>
        <taxon>Poales</taxon>
        <taxon>Poaceae</taxon>
        <taxon>PACMAD clade</taxon>
        <taxon>Arundinoideae</taxon>
        <taxon>Arundineae</taxon>
        <taxon>Arundo</taxon>
    </lineage>
</organism>
<reference evidence="1" key="1">
    <citation type="submission" date="2014-09" db="EMBL/GenBank/DDBJ databases">
        <authorList>
            <person name="Magalhaes I.L.F."/>
            <person name="Oliveira U."/>
            <person name="Santos F.R."/>
            <person name="Vidigal T.H.D.A."/>
            <person name="Brescovit A.D."/>
            <person name="Santos A.J."/>
        </authorList>
    </citation>
    <scope>NUCLEOTIDE SEQUENCE</scope>
    <source>
        <tissue evidence="1">Shoot tissue taken approximately 20 cm above the soil surface</tissue>
    </source>
</reference>
<proteinExistence type="predicted"/>
<dbReference type="AlphaFoldDB" id="A0A0A8XX47"/>